<keyword evidence="2" id="KW-1185">Reference proteome</keyword>
<dbReference type="STRING" id="926562.Oweho_0957"/>
<evidence type="ECO:0000313" key="2">
    <source>
        <dbReference type="Proteomes" id="UP000005631"/>
    </source>
</evidence>
<protein>
    <submittedName>
        <fullName evidence="1">Uncharacterized protein</fullName>
    </submittedName>
</protein>
<dbReference type="eggNOG" id="ENOG5032Z4B">
    <property type="taxonomic scope" value="Bacteria"/>
</dbReference>
<proteinExistence type="predicted"/>
<sequence length="71" mass="8423">MEILNVEILNPKAKKLLMNLMDMKLIKVSKSEFKRDKFFELLKDLRKEESPSLEDIQKEVKAVRKQMNDGE</sequence>
<gene>
    <name evidence="1" type="ordered locus">Oweho_0957</name>
</gene>
<evidence type="ECO:0000313" key="1">
    <source>
        <dbReference type="EMBL" id="AEV31967.1"/>
    </source>
</evidence>
<dbReference type="Proteomes" id="UP000005631">
    <property type="component" value="Chromosome"/>
</dbReference>
<dbReference type="KEGG" id="oho:Oweho_0957"/>
<dbReference type="HOGENOM" id="CLU_2697813_0_0_10"/>
<dbReference type="AlphaFoldDB" id="G8R3E6"/>
<organism evidence="1 2">
    <name type="scientific">Owenweeksia hongkongensis (strain DSM 17368 / CIP 108786 / JCM 12287 / NRRL B-23963 / UST20020801)</name>
    <dbReference type="NCBI Taxonomy" id="926562"/>
    <lineage>
        <taxon>Bacteria</taxon>
        <taxon>Pseudomonadati</taxon>
        <taxon>Bacteroidota</taxon>
        <taxon>Flavobacteriia</taxon>
        <taxon>Flavobacteriales</taxon>
        <taxon>Owenweeksiaceae</taxon>
        <taxon>Owenweeksia</taxon>
    </lineage>
</organism>
<accession>G8R3E6</accession>
<reference evidence="1 2" key="1">
    <citation type="journal article" date="2012" name="Stand. Genomic Sci.">
        <title>Genome sequence of the orange-pigmented seawater bacterium Owenweeksia hongkongensis type strain (UST20020801(T)).</title>
        <authorList>
            <person name="Riedel T."/>
            <person name="Held B."/>
            <person name="Nolan M."/>
            <person name="Lucas S."/>
            <person name="Lapidus A."/>
            <person name="Tice H."/>
            <person name="Del Rio T.G."/>
            <person name="Cheng J.F."/>
            <person name="Han C."/>
            <person name="Tapia R."/>
            <person name="Goodwin L.A."/>
            <person name="Pitluck S."/>
            <person name="Liolios K."/>
            <person name="Mavromatis K."/>
            <person name="Pagani I."/>
            <person name="Ivanova N."/>
            <person name="Mikhailova N."/>
            <person name="Pati A."/>
            <person name="Chen A."/>
            <person name="Palaniappan K."/>
            <person name="Rohde M."/>
            <person name="Tindall B.J."/>
            <person name="Detter J.C."/>
            <person name="Goker M."/>
            <person name="Woyke T."/>
            <person name="Bristow J."/>
            <person name="Eisen J.A."/>
            <person name="Markowitz V."/>
            <person name="Hugenholtz P."/>
            <person name="Klenk H.P."/>
            <person name="Kyrpides N.C."/>
        </authorList>
    </citation>
    <scope>NUCLEOTIDE SEQUENCE</scope>
    <source>
        <strain evidence="2">DSM 17368 / JCM 12287 / NRRL B-23963</strain>
    </source>
</reference>
<dbReference type="EMBL" id="CP003156">
    <property type="protein sequence ID" value="AEV31967.1"/>
    <property type="molecule type" value="Genomic_DNA"/>
</dbReference>
<name>G8R3E6_OWEHD</name>
<dbReference type="RefSeq" id="WP_014201328.1">
    <property type="nucleotide sequence ID" value="NC_016599.1"/>
</dbReference>
<dbReference type="OrthoDB" id="964950at2"/>